<dbReference type="SUPFAM" id="SSF47413">
    <property type="entry name" value="lambda repressor-like DNA-binding domains"/>
    <property type="match status" value="1"/>
</dbReference>
<evidence type="ECO:0008006" key="3">
    <source>
        <dbReference type="Google" id="ProtNLM"/>
    </source>
</evidence>
<dbReference type="Pfam" id="PF05269">
    <property type="entry name" value="Phage_CII"/>
    <property type="match status" value="1"/>
</dbReference>
<keyword evidence="2" id="KW-1185">Reference proteome</keyword>
<dbReference type="InterPro" id="IPR007933">
    <property type="entry name" value="Transcrpt_activ_CII"/>
</dbReference>
<organism evidence="1 2">
    <name type="scientific">Pigmentiphaga humi</name>
    <dbReference type="NCBI Taxonomy" id="2478468"/>
    <lineage>
        <taxon>Bacteria</taxon>
        <taxon>Pseudomonadati</taxon>
        <taxon>Pseudomonadota</taxon>
        <taxon>Betaproteobacteria</taxon>
        <taxon>Burkholderiales</taxon>
        <taxon>Alcaligenaceae</taxon>
        <taxon>Pigmentiphaga</taxon>
    </lineage>
</organism>
<dbReference type="AlphaFoldDB" id="A0A3P4B5A4"/>
<dbReference type="EMBL" id="UWPJ01000023">
    <property type="protein sequence ID" value="VCU70848.1"/>
    <property type="molecule type" value="Genomic_DNA"/>
</dbReference>
<gene>
    <name evidence="1" type="ORF">PIGHUM_02927</name>
</gene>
<dbReference type="Gene3D" id="1.10.260.40">
    <property type="entry name" value="lambda repressor-like DNA-binding domains"/>
    <property type="match status" value="1"/>
</dbReference>
<evidence type="ECO:0000313" key="1">
    <source>
        <dbReference type="EMBL" id="VCU70848.1"/>
    </source>
</evidence>
<dbReference type="GO" id="GO:0006355">
    <property type="term" value="P:regulation of DNA-templated transcription"/>
    <property type="evidence" value="ECO:0007669"/>
    <property type="project" value="InterPro"/>
</dbReference>
<dbReference type="GO" id="GO:0003677">
    <property type="term" value="F:DNA binding"/>
    <property type="evidence" value="ECO:0007669"/>
    <property type="project" value="InterPro"/>
</dbReference>
<sequence>MQPVSPADVESTRKIGARLYAEVLQRLAEVTQERAADFMDVSPSTISRAKEDVERACQLMAALGFQLAPTDAGVVDQAEQMTVESLAFKYLQARQEAWE</sequence>
<evidence type="ECO:0000313" key="2">
    <source>
        <dbReference type="Proteomes" id="UP000277294"/>
    </source>
</evidence>
<dbReference type="InterPro" id="IPR010982">
    <property type="entry name" value="Lambda_DNA-bd_dom_sf"/>
</dbReference>
<proteinExistence type="predicted"/>
<dbReference type="Proteomes" id="UP000277294">
    <property type="component" value="Unassembled WGS sequence"/>
</dbReference>
<accession>A0A3P4B5A4</accession>
<reference evidence="1 2" key="1">
    <citation type="submission" date="2018-10" db="EMBL/GenBank/DDBJ databases">
        <authorList>
            <person name="Criscuolo A."/>
        </authorList>
    </citation>
    <scope>NUCLEOTIDE SEQUENCE [LARGE SCALE GENOMIC DNA]</scope>
    <source>
        <strain evidence="1">DnA1</strain>
    </source>
</reference>
<protein>
    <recommendedName>
        <fullName evidence="3">Bacteriophage CII protein</fullName>
    </recommendedName>
</protein>
<name>A0A3P4B5A4_9BURK</name>